<evidence type="ECO:0000256" key="1">
    <source>
        <dbReference type="SAM" id="SignalP"/>
    </source>
</evidence>
<evidence type="ECO:0000313" key="3">
    <source>
        <dbReference type="WBParaSite" id="PTRK_0001600500.1"/>
    </source>
</evidence>
<evidence type="ECO:0000313" key="2">
    <source>
        <dbReference type="Proteomes" id="UP000038045"/>
    </source>
</evidence>
<keyword evidence="1" id="KW-0732">Signal</keyword>
<proteinExistence type="predicted"/>
<feature type="chain" id="PRO_5005892564" evidence="1">
    <location>
        <begin position="20"/>
        <end position="84"/>
    </location>
</feature>
<feature type="signal peptide" evidence="1">
    <location>
        <begin position="1"/>
        <end position="19"/>
    </location>
</feature>
<dbReference type="WBParaSite" id="PTRK_0001600500.1">
    <property type="protein sequence ID" value="PTRK_0001600500.1"/>
    <property type="gene ID" value="PTRK_0001600500"/>
</dbReference>
<name>A0A0N5A2Z5_PARTI</name>
<dbReference type="Proteomes" id="UP000038045">
    <property type="component" value="Unplaced"/>
</dbReference>
<accession>A0A0N5A2Z5</accession>
<keyword evidence="2" id="KW-1185">Reference proteome</keyword>
<organism evidence="2 3">
    <name type="scientific">Parastrongyloides trichosuri</name>
    <name type="common">Possum-specific nematode worm</name>
    <dbReference type="NCBI Taxonomy" id="131310"/>
    <lineage>
        <taxon>Eukaryota</taxon>
        <taxon>Metazoa</taxon>
        <taxon>Ecdysozoa</taxon>
        <taxon>Nematoda</taxon>
        <taxon>Chromadorea</taxon>
        <taxon>Rhabditida</taxon>
        <taxon>Tylenchina</taxon>
        <taxon>Panagrolaimomorpha</taxon>
        <taxon>Strongyloidoidea</taxon>
        <taxon>Strongyloididae</taxon>
        <taxon>Parastrongyloides</taxon>
    </lineage>
</organism>
<protein>
    <submittedName>
        <fullName evidence="3">Peptidase S41</fullName>
    </submittedName>
</protein>
<reference evidence="3" key="1">
    <citation type="submission" date="2017-02" db="UniProtKB">
        <authorList>
            <consortium name="WormBaseParasite"/>
        </authorList>
    </citation>
    <scope>IDENTIFICATION</scope>
</reference>
<sequence>MKLIIIFLFFLSLLISISGKSVPASEIMDEMKEILPFLEKYKVNLAELYTDYIKDSKWNVTEIDQTNLKEYGNLVGDDKKKDND</sequence>
<dbReference type="AlphaFoldDB" id="A0A0N5A2Z5"/>